<feature type="region of interest" description="Disordered" evidence="1">
    <location>
        <begin position="48"/>
        <end position="76"/>
    </location>
</feature>
<keyword evidence="3" id="KW-1185">Reference proteome</keyword>
<gene>
    <name evidence="2" type="ORF">JTE90_027743</name>
</gene>
<protein>
    <submittedName>
        <fullName evidence="2">Uncharacterized protein</fullName>
    </submittedName>
</protein>
<evidence type="ECO:0000313" key="2">
    <source>
        <dbReference type="EMBL" id="KAG8156140.1"/>
    </source>
</evidence>
<proteinExistence type="predicted"/>
<dbReference type="AlphaFoldDB" id="A0AAV6TDZ2"/>
<evidence type="ECO:0000256" key="1">
    <source>
        <dbReference type="SAM" id="MobiDB-lite"/>
    </source>
</evidence>
<sequence length="125" mass="13925">MAKLKTDDTVCTLIGWGVIMVGVAEPRIKVVYKEQRFFGESSTWALRARSGGGTPPKKKKIGTEDPEELVPPGRNPEKLLWARPERLRVKGPPCVPLGPKIYPPLVGVEPGRVLIYKIGPELRKW</sequence>
<dbReference type="Proteomes" id="UP000827092">
    <property type="component" value="Unassembled WGS sequence"/>
</dbReference>
<accession>A0AAV6TDZ2</accession>
<dbReference type="EMBL" id="JAFNEN010006284">
    <property type="protein sequence ID" value="KAG8156140.1"/>
    <property type="molecule type" value="Genomic_DNA"/>
</dbReference>
<name>A0AAV6TDZ2_9ARAC</name>
<evidence type="ECO:0000313" key="3">
    <source>
        <dbReference type="Proteomes" id="UP000827092"/>
    </source>
</evidence>
<organism evidence="2 3">
    <name type="scientific">Oedothorax gibbosus</name>
    <dbReference type="NCBI Taxonomy" id="931172"/>
    <lineage>
        <taxon>Eukaryota</taxon>
        <taxon>Metazoa</taxon>
        <taxon>Ecdysozoa</taxon>
        <taxon>Arthropoda</taxon>
        <taxon>Chelicerata</taxon>
        <taxon>Arachnida</taxon>
        <taxon>Araneae</taxon>
        <taxon>Araneomorphae</taxon>
        <taxon>Entelegynae</taxon>
        <taxon>Araneoidea</taxon>
        <taxon>Linyphiidae</taxon>
        <taxon>Erigoninae</taxon>
        <taxon>Oedothorax</taxon>
    </lineage>
</organism>
<comment type="caution">
    <text evidence="2">The sequence shown here is derived from an EMBL/GenBank/DDBJ whole genome shotgun (WGS) entry which is preliminary data.</text>
</comment>
<reference evidence="2 3" key="1">
    <citation type="journal article" date="2022" name="Nat. Ecol. Evol.">
        <title>A masculinizing supergene underlies an exaggerated male reproductive morph in a spider.</title>
        <authorList>
            <person name="Hendrickx F."/>
            <person name="De Corte Z."/>
            <person name="Sonet G."/>
            <person name="Van Belleghem S.M."/>
            <person name="Kostlbacher S."/>
            <person name="Vangestel C."/>
        </authorList>
    </citation>
    <scope>NUCLEOTIDE SEQUENCE [LARGE SCALE GENOMIC DNA]</scope>
    <source>
        <strain evidence="2">W744_W776</strain>
    </source>
</reference>